<gene>
    <name evidence="2" type="primary">LOC107781542</name>
</gene>
<dbReference type="PANTHER" id="PTHR48475">
    <property type="entry name" value="RIBONUCLEASE H"/>
    <property type="match status" value="1"/>
</dbReference>
<dbReference type="PROSITE" id="PS50994">
    <property type="entry name" value="INTEGRASE"/>
    <property type="match status" value="1"/>
</dbReference>
<dbReference type="InterPro" id="IPR002156">
    <property type="entry name" value="RNaseH_domain"/>
</dbReference>
<dbReference type="CDD" id="cd09279">
    <property type="entry name" value="RNase_HI_like"/>
    <property type="match status" value="1"/>
</dbReference>
<dbReference type="GO" id="GO:0015074">
    <property type="term" value="P:DNA integration"/>
    <property type="evidence" value="ECO:0007669"/>
    <property type="project" value="InterPro"/>
</dbReference>
<dbReference type="OrthoDB" id="1300861at2759"/>
<proteinExistence type="predicted"/>
<dbReference type="InterPro" id="IPR001584">
    <property type="entry name" value="Integrase_cat-core"/>
</dbReference>
<dbReference type="Gene3D" id="1.10.340.70">
    <property type="match status" value="1"/>
</dbReference>
<dbReference type="RefSeq" id="XP_016457748.1">
    <property type="nucleotide sequence ID" value="XM_016602262.1"/>
</dbReference>
<reference evidence="2" key="1">
    <citation type="submission" date="2025-08" db="UniProtKB">
        <authorList>
            <consortium name="RefSeq"/>
        </authorList>
    </citation>
    <scope>IDENTIFICATION</scope>
</reference>
<dbReference type="PANTHER" id="PTHR48475:SF1">
    <property type="entry name" value="RNASE H TYPE-1 DOMAIN-CONTAINING PROTEIN"/>
    <property type="match status" value="1"/>
</dbReference>
<protein>
    <recommendedName>
        <fullName evidence="1">Integrase catalytic domain-containing protein</fullName>
    </recommendedName>
</protein>
<dbReference type="SMR" id="A0A1S3Z050"/>
<dbReference type="GO" id="GO:0004523">
    <property type="term" value="F:RNA-DNA hybrid ribonuclease activity"/>
    <property type="evidence" value="ECO:0007669"/>
    <property type="project" value="InterPro"/>
</dbReference>
<dbReference type="KEGG" id="nta:107781542"/>
<organism evidence="2">
    <name type="scientific">Nicotiana tabacum</name>
    <name type="common">Common tobacco</name>
    <dbReference type="NCBI Taxonomy" id="4097"/>
    <lineage>
        <taxon>Eukaryota</taxon>
        <taxon>Viridiplantae</taxon>
        <taxon>Streptophyta</taxon>
        <taxon>Embryophyta</taxon>
        <taxon>Tracheophyta</taxon>
        <taxon>Spermatophyta</taxon>
        <taxon>Magnoliopsida</taxon>
        <taxon>eudicotyledons</taxon>
        <taxon>Gunneridae</taxon>
        <taxon>Pentapetalae</taxon>
        <taxon>asterids</taxon>
        <taxon>lamiids</taxon>
        <taxon>Solanales</taxon>
        <taxon>Solanaceae</taxon>
        <taxon>Nicotianoideae</taxon>
        <taxon>Nicotianeae</taxon>
        <taxon>Nicotiana</taxon>
    </lineage>
</organism>
<evidence type="ECO:0000313" key="2">
    <source>
        <dbReference type="RefSeq" id="XP_016457748.1"/>
    </source>
</evidence>
<dbReference type="OMA" id="PENINAW"/>
<dbReference type="Pfam" id="PF00665">
    <property type="entry name" value="rve"/>
    <property type="match status" value="1"/>
</dbReference>
<dbReference type="InterPro" id="IPR036397">
    <property type="entry name" value="RNaseH_sf"/>
</dbReference>
<dbReference type="Gene3D" id="3.30.420.10">
    <property type="entry name" value="Ribonuclease H-like superfamily/Ribonuclease H"/>
    <property type="match status" value="2"/>
</dbReference>
<dbReference type="InterPro" id="IPR012337">
    <property type="entry name" value="RNaseH-like_sf"/>
</dbReference>
<dbReference type="AlphaFoldDB" id="A0A1S3Z050"/>
<sequence length="489" mass="56924">MDPLKYILQKPMPTGRLAKWKILLTEFDFVYVTRTPLNTYFPDEEVNSVEVVPENINAWKMFFDGVVNAKGVGIGAILILPVGQHYPAMARLRFFCTNNTAEYEACIMCMNMAIDLDVQELLIMGNSDLIIRQARVEWKTRDIKLIQYRQHVEDLGKQFKSVEFKYIPRFHNYLANALDTLASMLPYPGNTHIGPLEIQVREWHGYCNAIEIESGGDPWYHDIKRFLKKKVYPEQASRDQKRTIRRLASSFFLSGEILYKRTPDLNMLRCMDSREDERIMNEVHIGVCDPHMNGYVLAKNILRVGYYWMTMEKDCFSFVRTCHQCQIHIDPIHLPPSELHPMSAPWPFVTWGMDVIEPIKTKASNGHRFILVAIDYFTKWIQAVTFKFVTKKAVADFVHSNTICRFGIPKTIISDNAANLNIHLMREVYEQFKIMHRNSTPYRHKANSVVEAANKNIKKILRKMVQGSKQRHESCLLHYRDIAQSCAHQ</sequence>
<dbReference type="SUPFAM" id="SSF53098">
    <property type="entry name" value="Ribonuclease H-like"/>
    <property type="match status" value="2"/>
</dbReference>
<accession>A0A1S3Z050</accession>
<feature type="domain" description="Integrase catalytic" evidence="1">
    <location>
        <begin position="341"/>
        <end position="489"/>
    </location>
</feature>
<evidence type="ECO:0000259" key="1">
    <source>
        <dbReference type="PROSITE" id="PS50994"/>
    </source>
</evidence>
<dbReference type="Pfam" id="PF13456">
    <property type="entry name" value="RVT_3"/>
    <property type="match status" value="1"/>
</dbReference>
<dbReference type="GO" id="GO:0003676">
    <property type="term" value="F:nucleic acid binding"/>
    <property type="evidence" value="ECO:0007669"/>
    <property type="project" value="InterPro"/>
</dbReference>
<dbReference type="PaxDb" id="4097-A0A1S3Z050"/>
<name>A0A1S3Z050_TOBAC</name>